<protein>
    <submittedName>
        <fullName evidence="2">Uncharacterized protein</fullName>
    </submittedName>
</protein>
<name>A0ABP9TFA6_9ACTN</name>
<feature type="region of interest" description="Disordered" evidence="1">
    <location>
        <begin position="1"/>
        <end position="63"/>
    </location>
</feature>
<dbReference type="RefSeq" id="WP_345637809.1">
    <property type="nucleotide sequence ID" value="NZ_BAABJR010000028.1"/>
</dbReference>
<dbReference type="EMBL" id="BAABJR010000028">
    <property type="protein sequence ID" value="GAA5216891.1"/>
    <property type="molecule type" value="Genomic_DNA"/>
</dbReference>
<sequence length="63" mass="6489">MSTTRRPLGTGPKHLSPAPDAAAPRPGTAAERAAEQLIPTAVDHQVVPRAGRRPLGSGPDRSS</sequence>
<evidence type="ECO:0000256" key="1">
    <source>
        <dbReference type="SAM" id="MobiDB-lite"/>
    </source>
</evidence>
<evidence type="ECO:0000313" key="2">
    <source>
        <dbReference type="EMBL" id="GAA5216891.1"/>
    </source>
</evidence>
<comment type="caution">
    <text evidence="2">The sequence shown here is derived from an EMBL/GenBank/DDBJ whole genome shotgun (WGS) entry which is preliminary data.</text>
</comment>
<gene>
    <name evidence="2" type="ORF">GCM10023323_71750</name>
</gene>
<keyword evidence="3" id="KW-1185">Reference proteome</keyword>
<accession>A0ABP9TFA6</accession>
<dbReference type="Proteomes" id="UP001499878">
    <property type="component" value="Unassembled WGS sequence"/>
</dbReference>
<organism evidence="2 3">
    <name type="scientific">Streptomyces thinghirensis</name>
    <dbReference type="NCBI Taxonomy" id="551547"/>
    <lineage>
        <taxon>Bacteria</taxon>
        <taxon>Bacillati</taxon>
        <taxon>Actinomycetota</taxon>
        <taxon>Actinomycetes</taxon>
        <taxon>Kitasatosporales</taxon>
        <taxon>Streptomycetaceae</taxon>
        <taxon>Streptomyces</taxon>
    </lineage>
</organism>
<reference evidence="3" key="1">
    <citation type="journal article" date="2019" name="Int. J. Syst. Evol. Microbiol.">
        <title>The Global Catalogue of Microorganisms (GCM) 10K type strain sequencing project: providing services to taxonomists for standard genome sequencing and annotation.</title>
        <authorList>
            <consortium name="The Broad Institute Genomics Platform"/>
            <consortium name="The Broad Institute Genome Sequencing Center for Infectious Disease"/>
            <person name="Wu L."/>
            <person name="Ma J."/>
        </authorList>
    </citation>
    <scope>NUCLEOTIDE SEQUENCE [LARGE SCALE GENOMIC DNA]</scope>
    <source>
        <strain evidence="3">JCM 18306</strain>
    </source>
</reference>
<evidence type="ECO:0000313" key="3">
    <source>
        <dbReference type="Proteomes" id="UP001499878"/>
    </source>
</evidence>
<proteinExistence type="predicted"/>